<comment type="caution">
    <text evidence="1">The sequence shown here is derived from an EMBL/GenBank/DDBJ whole genome shotgun (WGS) entry which is preliminary data.</text>
</comment>
<feature type="non-terminal residue" evidence="1">
    <location>
        <position position="1"/>
    </location>
</feature>
<sequence>EEDGWSWNLKWEGVVLPADEEAFQELGDVLGDVRPQEDSEDCRKWIPDSTCLIYFSKIDWSWMLLIRMF</sequence>
<name>A0A392PPR8_9FABA</name>
<keyword evidence="2" id="KW-1185">Reference proteome</keyword>
<dbReference type="AlphaFoldDB" id="A0A392PPR8"/>
<accession>A0A392PPR8</accession>
<organism evidence="1 2">
    <name type="scientific">Trifolium medium</name>
    <dbReference type="NCBI Taxonomy" id="97028"/>
    <lineage>
        <taxon>Eukaryota</taxon>
        <taxon>Viridiplantae</taxon>
        <taxon>Streptophyta</taxon>
        <taxon>Embryophyta</taxon>
        <taxon>Tracheophyta</taxon>
        <taxon>Spermatophyta</taxon>
        <taxon>Magnoliopsida</taxon>
        <taxon>eudicotyledons</taxon>
        <taxon>Gunneridae</taxon>
        <taxon>Pentapetalae</taxon>
        <taxon>rosids</taxon>
        <taxon>fabids</taxon>
        <taxon>Fabales</taxon>
        <taxon>Fabaceae</taxon>
        <taxon>Papilionoideae</taxon>
        <taxon>50 kb inversion clade</taxon>
        <taxon>NPAAA clade</taxon>
        <taxon>Hologalegina</taxon>
        <taxon>IRL clade</taxon>
        <taxon>Trifolieae</taxon>
        <taxon>Trifolium</taxon>
    </lineage>
</organism>
<protein>
    <submittedName>
        <fullName evidence="1">Uncharacterized protein</fullName>
    </submittedName>
</protein>
<evidence type="ECO:0000313" key="2">
    <source>
        <dbReference type="Proteomes" id="UP000265520"/>
    </source>
</evidence>
<dbReference type="EMBL" id="LXQA010088224">
    <property type="protein sequence ID" value="MCI13430.1"/>
    <property type="molecule type" value="Genomic_DNA"/>
</dbReference>
<reference evidence="1 2" key="1">
    <citation type="journal article" date="2018" name="Front. Plant Sci.">
        <title>Red Clover (Trifolium pratense) and Zigzag Clover (T. medium) - A Picture of Genomic Similarities and Differences.</title>
        <authorList>
            <person name="Dluhosova J."/>
            <person name="Istvanek J."/>
            <person name="Nedelnik J."/>
            <person name="Repkova J."/>
        </authorList>
    </citation>
    <scope>NUCLEOTIDE SEQUENCE [LARGE SCALE GENOMIC DNA]</scope>
    <source>
        <strain evidence="2">cv. 10/8</strain>
        <tissue evidence="1">Leaf</tissue>
    </source>
</reference>
<evidence type="ECO:0000313" key="1">
    <source>
        <dbReference type="EMBL" id="MCI13430.1"/>
    </source>
</evidence>
<proteinExistence type="predicted"/>
<dbReference type="Proteomes" id="UP000265520">
    <property type="component" value="Unassembled WGS sequence"/>
</dbReference>